<dbReference type="InterPro" id="IPR025562">
    <property type="entry name" value="Tae4"/>
</dbReference>
<protein>
    <submittedName>
        <fullName evidence="2">Type VI secretion system (T6SS) effector Tae4 (Amidase)</fullName>
    </submittedName>
</protein>
<sequence>MAITATSATASASVTARRPAWADMKQHYPDSTVPTATLYDSKIGGKFVKLYEHPAYQNTCAVRMSYGLNRSGLKLGKAPSAGGSMQGGDGYTYWIRVSDLKAELANRFKGADEELALPVIPASMFGDNAAMGAQFKQRVALAQDFLDKKLAGRNGIVVFEVAGWGDASGHFTLWDGGAKQLAYATDHDDASKNTYYFWLTMLAGDKVIQTTKVKFWELK</sequence>
<evidence type="ECO:0000313" key="2">
    <source>
        <dbReference type="EMBL" id="TWI47555.1"/>
    </source>
</evidence>
<evidence type="ECO:0000313" key="4">
    <source>
        <dbReference type="Proteomes" id="UP000437862"/>
    </source>
</evidence>
<evidence type="ECO:0000313" key="3">
    <source>
        <dbReference type="Proteomes" id="UP000315112"/>
    </source>
</evidence>
<organism evidence="2 3">
    <name type="scientific">Pseudoduganella flava</name>
    <dbReference type="NCBI Taxonomy" id="871742"/>
    <lineage>
        <taxon>Bacteria</taxon>
        <taxon>Pseudomonadati</taxon>
        <taxon>Pseudomonadota</taxon>
        <taxon>Betaproteobacteria</taxon>
        <taxon>Burkholderiales</taxon>
        <taxon>Oxalobacteraceae</taxon>
        <taxon>Telluria group</taxon>
        <taxon>Pseudoduganella</taxon>
    </lineage>
</organism>
<dbReference type="EMBL" id="CP046904">
    <property type="protein sequence ID" value="QGZ39158.1"/>
    <property type="molecule type" value="Genomic_DNA"/>
</dbReference>
<name>A0A562PSZ3_9BURK</name>
<evidence type="ECO:0000313" key="1">
    <source>
        <dbReference type="EMBL" id="QGZ39158.1"/>
    </source>
</evidence>
<dbReference type="Pfam" id="PF14113">
    <property type="entry name" value="Tae4"/>
    <property type="match status" value="1"/>
</dbReference>
<dbReference type="OrthoDB" id="8480759at2"/>
<keyword evidence="4" id="KW-1185">Reference proteome</keyword>
<reference evidence="2" key="2">
    <citation type="submission" date="2019-07" db="EMBL/GenBank/DDBJ databases">
        <authorList>
            <person name="Whitman W."/>
            <person name="Huntemann M."/>
            <person name="Clum A."/>
            <person name="Pillay M."/>
            <person name="Palaniappan K."/>
            <person name="Varghese N."/>
            <person name="Mikhailova N."/>
            <person name="Stamatis D."/>
            <person name="Reddy T."/>
            <person name="Daum C."/>
            <person name="Shapiro N."/>
            <person name="Ivanova N."/>
            <person name="Kyrpides N."/>
            <person name="Woyke T."/>
        </authorList>
    </citation>
    <scope>NUCLEOTIDE SEQUENCE</scope>
    <source>
        <strain evidence="2">CGMCC 1.10685</strain>
    </source>
</reference>
<dbReference type="Proteomes" id="UP000437862">
    <property type="component" value="Chromosome"/>
</dbReference>
<accession>A0A562PSZ3</accession>
<reference evidence="2 3" key="1">
    <citation type="journal article" date="2015" name="Stand. Genomic Sci.">
        <title>Genomic Encyclopedia of Bacterial and Archaeal Type Strains, Phase III: the genomes of soil and plant-associated and newly described type strains.</title>
        <authorList>
            <person name="Whitman W.B."/>
            <person name="Woyke T."/>
            <person name="Klenk H.P."/>
            <person name="Zhou Y."/>
            <person name="Lilburn T.G."/>
            <person name="Beck B.J."/>
            <person name="De Vos P."/>
            <person name="Vandamme P."/>
            <person name="Eisen J.A."/>
            <person name="Garrity G."/>
            <person name="Hugenholtz P."/>
            <person name="Kyrpides N.C."/>
        </authorList>
    </citation>
    <scope>NUCLEOTIDE SEQUENCE [LARGE SCALE GENOMIC DNA]</scope>
    <source>
        <strain evidence="2 3">CGMCC 1.10685</strain>
    </source>
</reference>
<proteinExistence type="predicted"/>
<dbReference type="RefSeq" id="WP_145875461.1">
    <property type="nucleotide sequence ID" value="NZ_CP046904.1"/>
</dbReference>
<dbReference type="Gene3D" id="3.90.1720.70">
    <property type="match status" value="1"/>
</dbReference>
<gene>
    <name evidence="1" type="ORF">GO485_08940</name>
    <name evidence="2" type="ORF">IP92_02615</name>
</gene>
<reference evidence="1 4" key="3">
    <citation type="submission" date="2019-12" db="EMBL/GenBank/DDBJ databases">
        <title>Draft Genome Sequences of Six Type Strains of the Genus Massilia.</title>
        <authorList>
            <person name="Miess H."/>
            <person name="Frediansyah A."/>
            <person name="Goeker M."/>
            <person name="Gross H."/>
        </authorList>
    </citation>
    <scope>NUCLEOTIDE SEQUENCE [LARGE SCALE GENOMIC DNA]</scope>
    <source>
        <strain evidence="1 4">DSM 26639</strain>
    </source>
</reference>
<dbReference type="AlphaFoldDB" id="A0A562PSZ3"/>
<dbReference type="EMBL" id="VLKW01000004">
    <property type="protein sequence ID" value="TWI47555.1"/>
    <property type="molecule type" value="Genomic_DNA"/>
</dbReference>
<dbReference type="Proteomes" id="UP000315112">
    <property type="component" value="Unassembled WGS sequence"/>
</dbReference>